<dbReference type="EC" id="4.2.1.136" evidence="12"/>
<organism evidence="16 17">
    <name type="scientific">Brevibacterium salitolerans</name>
    <dbReference type="NCBI Taxonomy" id="1403566"/>
    <lineage>
        <taxon>Bacteria</taxon>
        <taxon>Bacillati</taxon>
        <taxon>Actinomycetota</taxon>
        <taxon>Actinomycetes</taxon>
        <taxon>Micrococcales</taxon>
        <taxon>Brevibacteriaceae</taxon>
        <taxon>Brevibacterium</taxon>
    </lineage>
</organism>
<keyword evidence="6 12" id="KW-0521">NADP</keyword>
<keyword evidence="8 12" id="KW-0456">Lyase</keyword>
<comment type="caution">
    <text evidence="16">The sequence shown here is derived from an EMBL/GenBank/DDBJ whole genome shotgun (WGS) entry which is preliminary data.</text>
</comment>
<feature type="binding site" evidence="12">
    <location>
        <position position="479"/>
    </location>
    <ligand>
        <name>AMP</name>
        <dbReference type="ChEBI" id="CHEBI:456215"/>
    </ligand>
</feature>
<dbReference type="EMBL" id="BAAAPZ010000018">
    <property type="protein sequence ID" value="GAA2104974.1"/>
    <property type="molecule type" value="Genomic_DNA"/>
</dbReference>
<feature type="region of interest" description="Disordered" evidence="13">
    <location>
        <begin position="500"/>
        <end position="550"/>
    </location>
</feature>
<comment type="catalytic activity">
    <reaction evidence="11 12">
        <text>(6S)-NADPHX + ADP = AMP + phosphate + NADPH + H(+)</text>
        <dbReference type="Rhea" id="RHEA:32235"/>
        <dbReference type="ChEBI" id="CHEBI:15378"/>
        <dbReference type="ChEBI" id="CHEBI:43474"/>
        <dbReference type="ChEBI" id="CHEBI:57783"/>
        <dbReference type="ChEBI" id="CHEBI:64076"/>
        <dbReference type="ChEBI" id="CHEBI:456215"/>
        <dbReference type="ChEBI" id="CHEBI:456216"/>
        <dbReference type="EC" id="4.2.1.136"/>
    </reaction>
</comment>
<keyword evidence="7 12" id="KW-0520">NAD</keyword>
<evidence type="ECO:0000256" key="8">
    <source>
        <dbReference type="ARBA" id="ARBA00023239"/>
    </source>
</evidence>
<dbReference type="Gene3D" id="3.40.1190.20">
    <property type="match status" value="1"/>
</dbReference>
<feature type="compositionally biased region" description="Low complexity" evidence="13">
    <location>
        <begin position="500"/>
        <end position="547"/>
    </location>
</feature>
<dbReference type="SUPFAM" id="SSF64153">
    <property type="entry name" value="YjeF N-terminal domain-like"/>
    <property type="match status" value="1"/>
</dbReference>
<dbReference type="PANTHER" id="PTHR12592:SF0">
    <property type="entry name" value="ATP-DEPENDENT (S)-NAD(P)H-HYDRATE DEHYDRATASE"/>
    <property type="match status" value="1"/>
</dbReference>
<feature type="region of interest" description="Disordered" evidence="13">
    <location>
        <begin position="159"/>
        <end position="183"/>
    </location>
</feature>
<proteinExistence type="inferred from homology"/>
<dbReference type="InterPro" id="IPR004443">
    <property type="entry name" value="YjeF_N_dom"/>
</dbReference>
<evidence type="ECO:0000256" key="12">
    <source>
        <dbReference type="HAMAP-Rule" id="MF_01965"/>
    </source>
</evidence>
<comment type="subunit">
    <text evidence="12">Homotetramer.</text>
</comment>
<comment type="function">
    <text evidence="12">Catalyzes the dehydration of the S-form of NAD(P)HX at the expense of ADP, which is converted to AMP. Together with NAD(P)HX epimerase, which catalyzes the epimerization of the S- and R-forms, the enzyme allows the repair of both epimers of NAD(P)HX, a damaged form of NAD(P)H that is a result of enzymatic or heat-dependent hydration.</text>
</comment>
<evidence type="ECO:0000256" key="2">
    <source>
        <dbReference type="ARBA" id="ARBA00006001"/>
    </source>
</evidence>
<evidence type="ECO:0000256" key="13">
    <source>
        <dbReference type="SAM" id="MobiDB-lite"/>
    </source>
</evidence>
<keyword evidence="17" id="KW-1185">Reference proteome</keyword>
<dbReference type="Pfam" id="PF01256">
    <property type="entry name" value="Carb_kinase"/>
    <property type="match status" value="1"/>
</dbReference>
<dbReference type="CDD" id="cd01171">
    <property type="entry name" value="YXKO-related"/>
    <property type="match status" value="1"/>
</dbReference>
<feature type="binding site" evidence="12">
    <location>
        <position position="394"/>
    </location>
    <ligand>
        <name>(6S)-NADPHX</name>
        <dbReference type="ChEBI" id="CHEBI:64076"/>
    </ligand>
</feature>
<dbReference type="PROSITE" id="PS51383">
    <property type="entry name" value="YJEF_C_3"/>
    <property type="match status" value="1"/>
</dbReference>
<protein>
    <recommendedName>
        <fullName evidence="12">ADP-dependent (S)-NAD(P)H-hydrate dehydratase</fullName>
        <ecNumber evidence="12">4.2.1.136</ecNumber>
    </recommendedName>
    <alternativeName>
        <fullName evidence="12">ADP-dependent NAD(P)HX dehydratase</fullName>
    </alternativeName>
</protein>
<evidence type="ECO:0000259" key="15">
    <source>
        <dbReference type="PROSITE" id="PS51385"/>
    </source>
</evidence>
<feature type="domain" description="YjeF N-terminal" evidence="15">
    <location>
        <begin position="1"/>
        <end position="249"/>
    </location>
</feature>
<evidence type="ECO:0000256" key="11">
    <source>
        <dbReference type="ARBA" id="ARBA00049209"/>
    </source>
</evidence>
<sequence>MRTAAAGLASVCREVLRNGLPDRGGRGRGSLSAWVGGVAGARVAVLAGPGNNGGDALFAAADLASRGAQVRVLAPLGRLHAQATAAAVRAGVRFEASPSAGAEAYPDARAEAHRDAGAEVRPDALCVLLEADLVIDGLLGTGARLPLREPLAGLLGRWQDQRDQEGRRKQESRREHAQREQRARRQLVVAVDMPTGVDATTGECDPRHVRADVTVTFGGAKAGQFLPGGAEACGRVDVVDIGLDLPAAEDPEAWVLEDADLRDWPLPGPRDHKYTRGVLGVIAGSARYPGAGVLTSRAALAAGVGMVRVLGARAVQDAVLASAPECVTAPGRVQAWAMGPGAPEPQDYREFLMEAVGAGTPLVLDAGALEIVPALVRAAHGAPPLPPGSVLTPHAGELARLLSALPAEDGVAGGPVDAEAAGPTRAQVEAHPARWAREAARRVGAVVLLKGGRTLIAQPSGVLWAPSPGPALLATAGSGDVLAGLVGAALATGNTTAPGADGPAAPGAEGAAGCADGSPAARGSATPTATATPAGTATPSGTSVPAAEDPHARAAHLAALAVLLHNRAGRRATHASAQIREVEGVMVGLAGQASAAGMPAGGATP</sequence>
<feature type="binding site" evidence="12">
    <location>
        <position position="291"/>
    </location>
    <ligand>
        <name>(6S)-NADPHX</name>
        <dbReference type="ChEBI" id="CHEBI:64076"/>
    </ligand>
</feature>
<keyword evidence="4 12" id="KW-0547">Nucleotide-binding</keyword>
<evidence type="ECO:0000259" key="14">
    <source>
        <dbReference type="PROSITE" id="PS51383"/>
    </source>
</evidence>
<comment type="similarity">
    <text evidence="2">In the N-terminal section; belongs to the NnrE/AIBP family.</text>
</comment>
<evidence type="ECO:0000256" key="10">
    <source>
        <dbReference type="ARBA" id="ARBA00048238"/>
    </source>
</evidence>
<dbReference type="PROSITE" id="PS51385">
    <property type="entry name" value="YJEF_N"/>
    <property type="match status" value="1"/>
</dbReference>
<evidence type="ECO:0000256" key="5">
    <source>
        <dbReference type="ARBA" id="ARBA00022840"/>
    </source>
</evidence>
<gene>
    <name evidence="12" type="primary">nnrD</name>
    <name evidence="16" type="ORF">GCM10009823_29930</name>
</gene>
<comment type="cofactor">
    <cofactor evidence="12">
        <name>Mg(2+)</name>
        <dbReference type="ChEBI" id="CHEBI:18420"/>
    </cofactor>
</comment>
<dbReference type="Gene3D" id="3.40.50.10260">
    <property type="entry name" value="YjeF N-terminal domain"/>
    <property type="match status" value="1"/>
</dbReference>
<dbReference type="InterPro" id="IPR036652">
    <property type="entry name" value="YjeF_N_dom_sf"/>
</dbReference>
<feature type="binding site" evidence="12">
    <location>
        <begin position="450"/>
        <end position="454"/>
    </location>
    <ligand>
        <name>AMP</name>
        <dbReference type="ChEBI" id="CHEBI:456215"/>
    </ligand>
</feature>
<evidence type="ECO:0000256" key="6">
    <source>
        <dbReference type="ARBA" id="ARBA00022857"/>
    </source>
</evidence>
<dbReference type="SUPFAM" id="SSF53613">
    <property type="entry name" value="Ribokinase-like"/>
    <property type="match status" value="1"/>
</dbReference>
<evidence type="ECO:0000256" key="9">
    <source>
        <dbReference type="ARBA" id="ARBA00025153"/>
    </source>
</evidence>
<feature type="binding site" evidence="12">
    <location>
        <position position="341"/>
    </location>
    <ligand>
        <name>(6S)-NADPHX</name>
        <dbReference type="ChEBI" id="CHEBI:64076"/>
    </ligand>
</feature>
<keyword evidence="5 12" id="KW-0067">ATP-binding</keyword>
<comment type="function">
    <text evidence="9">Bifunctional enzyme that catalyzes the epimerization of the S- and R-forms of NAD(P)HX and the dehydration of the S-form of NAD(P)HX at the expense of ADP, which is converted to AMP. This allows the repair of both epimers of NAD(P)HX, a damaged form of NAD(P)H that is a result of enzymatic or heat-dependent hydration.</text>
</comment>
<name>A0ABN2X646_9MICO</name>
<dbReference type="PANTHER" id="PTHR12592">
    <property type="entry name" value="ATP-DEPENDENT (S)-NAD(P)H-HYDRATE DEHYDRATASE FAMILY MEMBER"/>
    <property type="match status" value="1"/>
</dbReference>
<comment type="catalytic activity">
    <reaction evidence="10 12">
        <text>(6S)-NADHX + ADP = AMP + phosphate + NADH + H(+)</text>
        <dbReference type="Rhea" id="RHEA:32223"/>
        <dbReference type="ChEBI" id="CHEBI:15378"/>
        <dbReference type="ChEBI" id="CHEBI:43474"/>
        <dbReference type="ChEBI" id="CHEBI:57945"/>
        <dbReference type="ChEBI" id="CHEBI:64074"/>
        <dbReference type="ChEBI" id="CHEBI:456215"/>
        <dbReference type="ChEBI" id="CHEBI:456216"/>
        <dbReference type="EC" id="4.2.1.136"/>
    </reaction>
</comment>
<dbReference type="InterPro" id="IPR000631">
    <property type="entry name" value="CARKD"/>
</dbReference>
<evidence type="ECO:0000313" key="16">
    <source>
        <dbReference type="EMBL" id="GAA2104974.1"/>
    </source>
</evidence>
<evidence type="ECO:0000256" key="3">
    <source>
        <dbReference type="ARBA" id="ARBA00009524"/>
    </source>
</evidence>
<dbReference type="Pfam" id="PF03853">
    <property type="entry name" value="YjeF_N"/>
    <property type="match status" value="1"/>
</dbReference>
<evidence type="ECO:0000256" key="4">
    <source>
        <dbReference type="ARBA" id="ARBA00022741"/>
    </source>
</evidence>
<accession>A0ABN2X646</accession>
<dbReference type="Proteomes" id="UP001500984">
    <property type="component" value="Unassembled WGS sequence"/>
</dbReference>
<evidence type="ECO:0000256" key="7">
    <source>
        <dbReference type="ARBA" id="ARBA00023027"/>
    </source>
</evidence>
<comment type="similarity">
    <text evidence="3">In the C-terminal section; belongs to the NnrD/CARKD family.</text>
</comment>
<evidence type="ECO:0000256" key="1">
    <source>
        <dbReference type="ARBA" id="ARBA00001958"/>
    </source>
</evidence>
<feature type="binding site" evidence="12">
    <location>
        <position position="480"/>
    </location>
    <ligand>
        <name>(6S)-NADPHX</name>
        <dbReference type="ChEBI" id="CHEBI:64076"/>
    </ligand>
</feature>
<comment type="similarity">
    <text evidence="12">Belongs to the NnrD/CARKD family.</text>
</comment>
<dbReference type="HAMAP" id="MF_01965">
    <property type="entry name" value="NADHX_dehydratase"/>
    <property type="match status" value="1"/>
</dbReference>
<dbReference type="InterPro" id="IPR029056">
    <property type="entry name" value="Ribokinase-like"/>
</dbReference>
<dbReference type="PROSITE" id="PS01050">
    <property type="entry name" value="YJEF_C_2"/>
    <property type="match status" value="1"/>
</dbReference>
<comment type="cofactor">
    <cofactor evidence="1">
        <name>K(+)</name>
        <dbReference type="ChEBI" id="CHEBI:29103"/>
    </cofactor>
</comment>
<feature type="domain" description="YjeF C-terminal" evidence="14">
    <location>
        <begin position="256"/>
        <end position="605"/>
    </location>
</feature>
<evidence type="ECO:0000313" key="17">
    <source>
        <dbReference type="Proteomes" id="UP001500984"/>
    </source>
</evidence>
<dbReference type="InterPro" id="IPR017953">
    <property type="entry name" value="Carbohydrate_kinase_pred_CS"/>
</dbReference>
<reference evidence="16 17" key="1">
    <citation type="journal article" date="2019" name="Int. J. Syst. Evol. Microbiol.">
        <title>The Global Catalogue of Microorganisms (GCM) 10K type strain sequencing project: providing services to taxonomists for standard genome sequencing and annotation.</title>
        <authorList>
            <consortium name="The Broad Institute Genomics Platform"/>
            <consortium name="The Broad Institute Genome Sequencing Center for Infectious Disease"/>
            <person name="Wu L."/>
            <person name="Ma J."/>
        </authorList>
    </citation>
    <scope>NUCLEOTIDE SEQUENCE [LARGE SCALE GENOMIC DNA]</scope>
    <source>
        <strain evidence="16 17">JCM 15900</strain>
    </source>
</reference>